<feature type="domain" description="Proteinase inhibitor I42 chagasin" evidence="4">
    <location>
        <begin position="27"/>
        <end position="110"/>
    </location>
</feature>
<evidence type="ECO:0000256" key="3">
    <source>
        <dbReference type="SAM" id="SignalP"/>
    </source>
</evidence>
<evidence type="ECO:0000259" key="4">
    <source>
        <dbReference type="Pfam" id="PF09394"/>
    </source>
</evidence>
<dbReference type="EMBL" id="CP064936">
    <property type="protein sequence ID" value="QQA01598.1"/>
    <property type="molecule type" value="Genomic_DNA"/>
</dbReference>
<dbReference type="SUPFAM" id="SSF141066">
    <property type="entry name" value="ICP-like"/>
    <property type="match status" value="1"/>
</dbReference>
<dbReference type="InterPro" id="IPR036331">
    <property type="entry name" value="Chagasin-like_sf"/>
</dbReference>
<dbReference type="PANTHER" id="PTHR36530">
    <property type="entry name" value="INHIBITOR OF CYSTEINE PEPTIDASE"/>
    <property type="match status" value="1"/>
</dbReference>
<feature type="signal peptide" evidence="3">
    <location>
        <begin position="1"/>
        <end position="26"/>
    </location>
</feature>
<dbReference type="PANTHER" id="PTHR36530:SF1">
    <property type="entry name" value="AMOEBIASIN-1"/>
    <property type="match status" value="1"/>
</dbReference>
<keyword evidence="3" id="KW-0732">Signal</keyword>
<evidence type="ECO:0000313" key="5">
    <source>
        <dbReference type="EMBL" id="QQA01598.1"/>
    </source>
</evidence>
<dbReference type="Pfam" id="PF09394">
    <property type="entry name" value="Inhibitor_I42"/>
    <property type="match status" value="1"/>
</dbReference>
<dbReference type="InterPro" id="IPR052781">
    <property type="entry name" value="Cys_protease_inhibitor_I42"/>
</dbReference>
<evidence type="ECO:0000313" key="6">
    <source>
        <dbReference type="Proteomes" id="UP000595224"/>
    </source>
</evidence>
<keyword evidence="6" id="KW-1185">Reference proteome</keyword>
<dbReference type="KEGG" id="tper:IWA51_03000"/>
<dbReference type="AlphaFoldDB" id="A0A7T3REE4"/>
<dbReference type="InterPro" id="IPR018990">
    <property type="entry name" value="Prot_inh_I42_chagasin"/>
</dbReference>
<gene>
    <name evidence="5" type="ORF">IWA51_03000</name>
</gene>
<organism evidence="5 6">
    <name type="scientific">Treponema peruense</name>
    <dbReference type="NCBI Taxonomy" id="2787628"/>
    <lineage>
        <taxon>Bacteria</taxon>
        <taxon>Pseudomonadati</taxon>
        <taxon>Spirochaetota</taxon>
        <taxon>Spirochaetia</taxon>
        <taxon>Spirochaetales</taxon>
        <taxon>Treponemataceae</taxon>
        <taxon>Treponema</taxon>
    </lineage>
</organism>
<name>A0A7T3REE4_9SPIR</name>
<proteinExistence type="predicted"/>
<keyword evidence="1" id="KW-0646">Protease inhibitor</keyword>
<dbReference type="Gene3D" id="2.60.40.2020">
    <property type="match status" value="1"/>
</dbReference>
<evidence type="ECO:0000256" key="2">
    <source>
        <dbReference type="ARBA" id="ARBA00022704"/>
    </source>
</evidence>
<dbReference type="Proteomes" id="UP000595224">
    <property type="component" value="Chromosome"/>
</dbReference>
<dbReference type="PROSITE" id="PS51257">
    <property type="entry name" value="PROKAR_LIPOPROTEIN"/>
    <property type="match status" value="1"/>
</dbReference>
<keyword evidence="2" id="KW-0789">Thiol protease inhibitor</keyword>
<sequence>MKKQSHKGIISAGMFGLAGLILASCAAKENMTIKLQGNPSTGYTWNYEFSSPGIIEINEKSEYTGKDGVTGAPSNYTFTIVPKKEGSTTVTFSYARPWEDSEPEETAQYSILVGKDLSVSITPLKSGGTE</sequence>
<evidence type="ECO:0000256" key="1">
    <source>
        <dbReference type="ARBA" id="ARBA00022690"/>
    </source>
</evidence>
<feature type="chain" id="PRO_5032984349" evidence="3">
    <location>
        <begin position="27"/>
        <end position="130"/>
    </location>
</feature>
<reference evidence="5 6" key="1">
    <citation type="submission" date="2020-11" db="EMBL/GenBank/DDBJ databases">
        <title>Treponema Peruensis nv. sp., first commensal Treponema isolated from human feces.</title>
        <authorList>
            <person name="Belkhou C."/>
            <person name="Raes J."/>
        </authorList>
    </citation>
    <scope>NUCLEOTIDE SEQUENCE [LARGE SCALE GENOMIC DNA]</scope>
    <source>
        <strain evidence="5 6">RCC2812</strain>
    </source>
</reference>
<dbReference type="RefSeq" id="WP_198443136.1">
    <property type="nucleotide sequence ID" value="NZ_CBCSHE010000011.1"/>
</dbReference>
<protein>
    <submittedName>
        <fullName evidence="5">Protease inhibitor I42 family protein</fullName>
    </submittedName>
</protein>
<accession>A0A7T3REE4</accession>
<dbReference type="GO" id="GO:0004869">
    <property type="term" value="F:cysteine-type endopeptidase inhibitor activity"/>
    <property type="evidence" value="ECO:0007669"/>
    <property type="project" value="UniProtKB-KW"/>
</dbReference>